<dbReference type="GO" id="GO:0006425">
    <property type="term" value="P:glutaminyl-tRNA aminoacylation"/>
    <property type="evidence" value="ECO:0007669"/>
    <property type="project" value="TreeGrafter"/>
</dbReference>
<dbReference type="Pfam" id="PF00749">
    <property type="entry name" value="tRNA-synt_1c"/>
    <property type="match status" value="2"/>
</dbReference>
<feature type="region of interest" description="Disordered" evidence="10">
    <location>
        <begin position="37"/>
        <end position="57"/>
    </location>
</feature>
<evidence type="ECO:0000256" key="8">
    <source>
        <dbReference type="HAMAP-Rule" id="MF_00126"/>
    </source>
</evidence>
<dbReference type="PROSITE" id="PS00178">
    <property type="entry name" value="AA_TRNA_LIGASE_I"/>
    <property type="match status" value="1"/>
</dbReference>
<sequence>MSEHAPHAATGPAASTASSNFLRHIIERDLLQGRYRGRRWAGSPGDGTHHEQGGPDPAKVRMRFPPEPNGYLHVGHAKSIWLNFSLAQEFGGVCHMRFDDTNPEKEEQEYVDAILDAVKWLGWSWDAHGTRHLYYASDYFDFMYRAAEYLIETGHAYVDEQTPEQMRANRGTLTEPGIDSPYRHRPAEESLARFREMRAGRFPDGAMVLRAKIDMASPNINLRDPAIYRIKHATHHNTGDTWCIYPMYTFAHPIEDALENITHSICTLEFEDQRPFYDWLLERIVPILRAPQFERAQQLIERIEQQGVEAGKEFALHCHNHAHKLGPNTEPERRMRALFTKWEHDREAVLRDLPRFFELLKTQTHQFTPLLAAALEAYQIEPFNLPHQYEFARLNLTYVVTSKRKLKQLVDEGIVSGWDDPRMPTIVGLRRRGYTPEAIRLFCERTGVSKAGGWIDYSSLEIALRDDLEGKAPRAMAVLDPVPLKLTNWADVFGSADHREPCTAPAHPQRPELGQRQFSLGPEIWIEREDFMEQPPKGYFRLFPGNKVRLKYGYVIECTGCEKDANGQVTAVLATVVPDTKSGTPGADTVKVKGTITWVGAHEAVPAEVRLYDRLFADAQPDAGGKDFKAALNPNSLTVVRAYVEPSLANARAEERFQFERHGYFCADRHDHTPARLVFNRITGLKDSWGK</sequence>
<evidence type="ECO:0000313" key="14">
    <source>
        <dbReference type="EMBL" id="TSE30987.1"/>
    </source>
</evidence>
<keyword evidence="5 8" id="KW-0067">ATP-binding</keyword>
<dbReference type="Gene3D" id="3.90.800.10">
    <property type="entry name" value="Glutamyl-tRNA Synthetase, Domain 3"/>
    <property type="match status" value="1"/>
</dbReference>
<dbReference type="PANTHER" id="PTHR43097">
    <property type="entry name" value="GLUTAMINE-TRNA LIGASE"/>
    <property type="match status" value="1"/>
</dbReference>
<feature type="binding site" evidence="8">
    <location>
        <position position="267"/>
    </location>
    <ligand>
        <name>ATP</name>
        <dbReference type="ChEBI" id="CHEBI:30616"/>
    </ligand>
</feature>
<proteinExistence type="inferred from homology"/>
<comment type="subcellular location">
    <subcellularLocation>
        <location evidence="8">Cytoplasm</location>
    </subcellularLocation>
</comment>
<organism evidence="14 15">
    <name type="scientific">Tepidimonas thermarum</name>
    <dbReference type="NCBI Taxonomy" id="335431"/>
    <lineage>
        <taxon>Bacteria</taxon>
        <taxon>Pseudomonadati</taxon>
        <taxon>Pseudomonadota</taxon>
        <taxon>Betaproteobacteria</taxon>
        <taxon>Burkholderiales</taxon>
        <taxon>Tepidimonas</taxon>
    </lineage>
</organism>
<dbReference type="InterPro" id="IPR001412">
    <property type="entry name" value="aa-tRNA-synth_I_CS"/>
</dbReference>
<dbReference type="InterPro" id="IPR020056">
    <property type="entry name" value="Rbsml_bL25/Gln-tRNA_synth_N"/>
</dbReference>
<dbReference type="HAMAP" id="MF_00126">
    <property type="entry name" value="Gln_tRNA_synth"/>
    <property type="match status" value="1"/>
</dbReference>
<comment type="similarity">
    <text evidence="1 8 9">Belongs to the class-I aminoacyl-tRNA synthetase family.</text>
</comment>
<dbReference type="GO" id="GO:0006424">
    <property type="term" value="P:glutamyl-tRNA aminoacylation"/>
    <property type="evidence" value="ECO:0007669"/>
    <property type="project" value="UniProtKB-UniRule"/>
</dbReference>
<evidence type="ECO:0000256" key="3">
    <source>
        <dbReference type="ARBA" id="ARBA00022598"/>
    </source>
</evidence>
<dbReference type="AlphaFoldDB" id="A0A554X589"/>
<dbReference type="SUPFAM" id="SSF52374">
    <property type="entry name" value="Nucleotidylyl transferase"/>
    <property type="match status" value="2"/>
</dbReference>
<dbReference type="PRINTS" id="PR00987">
    <property type="entry name" value="TRNASYNTHGLU"/>
</dbReference>
<comment type="caution">
    <text evidence="14">The sequence shown here is derived from an EMBL/GenBank/DDBJ whole genome shotgun (WGS) entry which is preliminary data.</text>
</comment>
<dbReference type="GO" id="GO:0005829">
    <property type="term" value="C:cytosol"/>
    <property type="evidence" value="ECO:0007669"/>
    <property type="project" value="TreeGrafter"/>
</dbReference>
<dbReference type="Gene3D" id="3.40.50.620">
    <property type="entry name" value="HUPs"/>
    <property type="match status" value="2"/>
</dbReference>
<accession>A0A554X589</accession>
<feature type="binding site" evidence="8">
    <location>
        <position position="99"/>
    </location>
    <ligand>
        <name>L-glutamine</name>
        <dbReference type="ChEBI" id="CHEBI:58359"/>
    </ligand>
</feature>
<keyword evidence="15" id="KW-1185">Reference proteome</keyword>
<comment type="catalytic activity">
    <reaction evidence="8">
        <text>tRNA(Gln) + L-glutamine + ATP = L-glutaminyl-tRNA(Gln) + AMP + diphosphate</text>
        <dbReference type="Rhea" id="RHEA:20121"/>
        <dbReference type="Rhea" id="RHEA-COMP:9662"/>
        <dbReference type="Rhea" id="RHEA-COMP:9681"/>
        <dbReference type="ChEBI" id="CHEBI:30616"/>
        <dbReference type="ChEBI" id="CHEBI:33019"/>
        <dbReference type="ChEBI" id="CHEBI:58359"/>
        <dbReference type="ChEBI" id="CHEBI:78442"/>
        <dbReference type="ChEBI" id="CHEBI:78521"/>
        <dbReference type="ChEBI" id="CHEBI:456215"/>
        <dbReference type="EC" id="6.1.1.18"/>
    </reaction>
</comment>
<dbReference type="EC" id="6.1.1.18" evidence="8"/>
<evidence type="ECO:0000256" key="9">
    <source>
        <dbReference type="RuleBase" id="RU363037"/>
    </source>
</evidence>
<dbReference type="GO" id="GO:0005524">
    <property type="term" value="F:ATP binding"/>
    <property type="evidence" value="ECO:0007669"/>
    <property type="project" value="UniProtKB-UniRule"/>
</dbReference>
<dbReference type="InterPro" id="IPR050132">
    <property type="entry name" value="Gln/Glu-tRNA_Ligase"/>
</dbReference>
<evidence type="ECO:0000256" key="7">
    <source>
        <dbReference type="ARBA" id="ARBA00023146"/>
    </source>
</evidence>
<feature type="domain" description="Glutamyl/glutaminyl-tRNA synthetase class Ib catalytic" evidence="11">
    <location>
        <begin position="59"/>
        <end position="284"/>
    </location>
</feature>
<evidence type="ECO:0000259" key="13">
    <source>
        <dbReference type="Pfam" id="PF20974"/>
    </source>
</evidence>
<dbReference type="Gene3D" id="2.40.240.10">
    <property type="entry name" value="Ribosomal Protein L25, Chain P"/>
    <property type="match status" value="2"/>
</dbReference>
<dbReference type="OrthoDB" id="9801560at2"/>
<evidence type="ECO:0000256" key="4">
    <source>
        <dbReference type="ARBA" id="ARBA00022741"/>
    </source>
</evidence>
<evidence type="ECO:0000259" key="12">
    <source>
        <dbReference type="Pfam" id="PF03950"/>
    </source>
</evidence>
<feature type="binding site" evidence="8">
    <location>
        <begin position="393"/>
        <end position="394"/>
    </location>
    <ligand>
        <name>ATP</name>
        <dbReference type="ChEBI" id="CHEBI:30616"/>
    </ligand>
</feature>
<dbReference type="InterPro" id="IPR011035">
    <property type="entry name" value="Ribosomal_bL25/Gln-tRNA_synth"/>
</dbReference>
<dbReference type="InterPro" id="IPR049437">
    <property type="entry name" value="tRNA-synt_1c_C2"/>
</dbReference>
<name>A0A554X589_9BURK</name>
<feature type="short sequence motif" description="'KMSKS' region" evidence="8">
    <location>
        <begin position="400"/>
        <end position="404"/>
    </location>
</feature>
<dbReference type="FunFam" id="3.40.50.620:FF:000037">
    <property type="entry name" value="Glutamine--tRNA ligase cytoplasmic"/>
    <property type="match status" value="1"/>
</dbReference>
<dbReference type="EMBL" id="VJOL01000008">
    <property type="protein sequence ID" value="TSE30987.1"/>
    <property type="molecule type" value="Genomic_DNA"/>
</dbReference>
<evidence type="ECO:0000259" key="11">
    <source>
        <dbReference type="Pfam" id="PF00749"/>
    </source>
</evidence>
<keyword evidence="2 8" id="KW-0963">Cytoplasm</keyword>
<dbReference type="InterPro" id="IPR020059">
    <property type="entry name" value="Glu/Gln-tRNA-synth_Ib_codon-bd"/>
</dbReference>
<evidence type="ECO:0000256" key="6">
    <source>
        <dbReference type="ARBA" id="ARBA00022917"/>
    </source>
</evidence>
<feature type="domain" description="Glutamyl/glutaminyl-tRNA synthetase class Ib catalytic" evidence="11">
    <location>
        <begin position="380"/>
        <end position="463"/>
    </location>
</feature>
<keyword evidence="3 8" id="KW-0436">Ligase</keyword>
<dbReference type="FunFam" id="3.90.800.10:FF:000001">
    <property type="entry name" value="Glutamine--tRNA ligase"/>
    <property type="match status" value="1"/>
</dbReference>
<keyword evidence="7 8" id="KW-0030">Aminoacyl-tRNA synthetase</keyword>
<dbReference type="SUPFAM" id="SSF50715">
    <property type="entry name" value="Ribosomal protein L25-like"/>
    <property type="match status" value="1"/>
</dbReference>
<feature type="domain" description="tRNA synthetases class I (E and Q) anti-codon binding" evidence="13">
    <location>
        <begin position="595"/>
        <end position="668"/>
    </location>
</feature>
<dbReference type="Proteomes" id="UP000318542">
    <property type="component" value="Unassembled WGS sequence"/>
</dbReference>
<comment type="caution">
    <text evidence="8">Lacks conserved residue(s) required for the propagation of feature annotation.</text>
</comment>
<dbReference type="GO" id="GO:0004819">
    <property type="term" value="F:glutamine-tRNA ligase activity"/>
    <property type="evidence" value="ECO:0007669"/>
    <property type="project" value="UniProtKB-UniRule"/>
</dbReference>
<keyword evidence="4 8" id="KW-0547">Nucleotide-binding</keyword>
<reference evidence="14 15" key="1">
    <citation type="submission" date="2019-07" db="EMBL/GenBank/DDBJ databases">
        <title>Tepidimonas thermarum AA-1 draft genome.</title>
        <authorList>
            <person name="Da Costa M.S."/>
            <person name="Froufe H.J.C."/>
            <person name="Egas C."/>
            <person name="Albuquerque L."/>
        </authorList>
    </citation>
    <scope>NUCLEOTIDE SEQUENCE [LARGE SCALE GENOMIC DNA]</scope>
    <source>
        <strain evidence="14 15">AA-1</strain>
    </source>
</reference>
<protein>
    <recommendedName>
        <fullName evidence="8">Glutamine--tRNA ligase</fullName>
        <ecNumber evidence="8">6.1.1.18</ecNumber>
    </recommendedName>
    <alternativeName>
        <fullName evidence="8">Glutaminyl-tRNA synthetase</fullName>
        <shortName evidence="8">GlnRS</shortName>
    </alternativeName>
</protein>
<dbReference type="Pfam" id="PF03950">
    <property type="entry name" value="tRNA-synt_1c_C"/>
    <property type="match status" value="1"/>
</dbReference>
<dbReference type="InterPro" id="IPR022861">
    <property type="entry name" value="Gln_tRNA_ligase_bac"/>
</dbReference>
<feature type="binding site" evidence="8">
    <location>
        <position position="248"/>
    </location>
    <ligand>
        <name>L-glutamine</name>
        <dbReference type="ChEBI" id="CHEBI:58359"/>
    </ligand>
</feature>
<comment type="subunit">
    <text evidence="8">Monomer.</text>
</comment>
<feature type="binding site" evidence="8">
    <location>
        <begin position="67"/>
        <end position="69"/>
    </location>
    <ligand>
        <name>ATP</name>
        <dbReference type="ChEBI" id="CHEBI:30616"/>
    </ligand>
</feature>
<evidence type="ECO:0000256" key="10">
    <source>
        <dbReference type="SAM" id="MobiDB-lite"/>
    </source>
</evidence>
<evidence type="ECO:0000256" key="2">
    <source>
        <dbReference type="ARBA" id="ARBA00022490"/>
    </source>
</evidence>
<dbReference type="InterPro" id="IPR000924">
    <property type="entry name" value="Glu/Gln-tRNA-synth"/>
</dbReference>
<evidence type="ECO:0000256" key="5">
    <source>
        <dbReference type="ARBA" id="ARBA00022840"/>
    </source>
</evidence>
<dbReference type="InterPro" id="IPR020058">
    <property type="entry name" value="Glu/Gln-tRNA-synth_Ib_cat-dom"/>
</dbReference>
<dbReference type="Pfam" id="PF20974">
    <property type="entry name" value="tRNA-synt_1c_C2"/>
    <property type="match status" value="1"/>
</dbReference>
<keyword evidence="6 8" id="KW-0648">Protein biosynthesis</keyword>
<evidence type="ECO:0000313" key="15">
    <source>
        <dbReference type="Proteomes" id="UP000318542"/>
    </source>
</evidence>
<dbReference type="RefSeq" id="WP_143900964.1">
    <property type="nucleotide sequence ID" value="NZ_VJOL01000008.1"/>
</dbReference>
<dbReference type="InterPro" id="IPR014729">
    <property type="entry name" value="Rossmann-like_a/b/a_fold"/>
</dbReference>
<feature type="domain" description="Glutamyl/glutaminyl-tRNA synthetase class Ib anti-codon binding" evidence="12">
    <location>
        <begin position="472"/>
        <end position="575"/>
    </location>
</feature>
<gene>
    <name evidence="8 14" type="primary">glnS</name>
    <name evidence="14" type="ORF">Tther_00695</name>
</gene>
<evidence type="ECO:0000256" key="1">
    <source>
        <dbReference type="ARBA" id="ARBA00005594"/>
    </source>
</evidence>
<dbReference type="PANTHER" id="PTHR43097:SF5">
    <property type="entry name" value="GLUTAMATE--TRNA LIGASE"/>
    <property type="match status" value="1"/>
</dbReference>